<feature type="region of interest" description="Disordered" evidence="8">
    <location>
        <begin position="160"/>
        <end position="185"/>
    </location>
</feature>
<dbReference type="EMBL" id="JAQQAF010000001">
    <property type="protein sequence ID" value="KAJ8509626.1"/>
    <property type="molecule type" value="Genomic_DNA"/>
</dbReference>
<evidence type="ECO:0000256" key="5">
    <source>
        <dbReference type="ARBA" id="ARBA00023163"/>
    </source>
</evidence>
<evidence type="ECO:0000259" key="9">
    <source>
        <dbReference type="PROSITE" id="PS50217"/>
    </source>
</evidence>
<name>A0AAV8QFA6_ENSVE</name>
<dbReference type="PROSITE" id="PS00036">
    <property type="entry name" value="BZIP_BASIC"/>
    <property type="match status" value="1"/>
</dbReference>
<dbReference type="FunFam" id="1.20.5.170:FF:000019">
    <property type="entry name" value="BZIP family transcription factor"/>
    <property type="match status" value="1"/>
</dbReference>
<evidence type="ECO:0000256" key="2">
    <source>
        <dbReference type="ARBA" id="ARBA00007163"/>
    </source>
</evidence>
<dbReference type="InterPro" id="IPR046347">
    <property type="entry name" value="bZIP_sf"/>
</dbReference>
<feature type="coiled-coil region" evidence="7">
    <location>
        <begin position="347"/>
        <end position="374"/>
    </location>
</feature>
<feature type="compositionally biased region" description="Polar residues" evidence="8">
    <location>
        <begin position="170"/>
        <end position="185"/>
    </location>
</feature>
<comment type="similarity">
    <text evidence="2">Belongs to the bZIP family.</text>
</comment>
<keyword evidence="3" id="KW-0805">Transcription regulation</keyword>
<organism evidence="11 12">
    <name type="scientific">Ensete ventricosum</name>
    <name type="common">Abyssinian banana</name>
    <name type="synonym">Musa ensete</name>
    <dbReference type="NCBI Taxonomy" id="4639"/>
    <lineage>
        <taxon>Eukaryota</taxon>
        <taxon>Viridiplantae</taxon>
        <taxon>Streptophyta</taxon>
        <taxon>Embryophyta</taxon>
        <taxon>Tracheophyta</taxon>
        <taxon>Spermatophyta</taxon>
        <taxon>Magnoliopsida</taxon>
        <taxon>Liliopsida</taxon>
        <taxon>Zingiberales</taxon>
        <taxon>Musaceae</taxon>
        <taxon>Ensete</taxon>
    </lineage>
</organism>
<dbReference type="InterPro" id="IPR025422">
    <property type="entry name" value="TGA_domain"/>
</dbReference>
<keyword evidence="6" id="KW-0539">Nucleus</keyword>
<proteinExistence type="inferred from homology"/>
<keyword evidence="4" id="KW-0238">DNA-binding</keyword>
<feature type="domain" description="BZIP" evidence="9">
    <location>
        <begin position="326"/>
        <end position="370"/>
    </location>
</feature>
<reference evidence="11 12" key="1">
    <citation type="submission" date="2022-12" db="EMBL/GenBank/DDBJ databases">
        <title>Chromosome-scale assembly of the Ensete ventricosum genome.</title>
        <authorList>
            <person name="Dussert Y."/>
            <person name="Stocks J."/>
            <person name="Wendawek A."/>
            <person name="Woldeyes F."/>
            <person name="Nichols R.A."/>
            <person name="Borrell J.S."/>
        </authorList>
    </citation>
    <scope>NUCLEOTIDE SEQUENCE [LARGE SCALE GENOMIC DNA]</scope>
    <source>
        <strain evidence="12">cv. Maze</strain>
        <tissue evidence="11">Seeds</tissue>
    </source>
</reference>
<dbReference type="GO" id="GO:0006351">
    <property type="term" value="P:DNA-templated transcription"/>
    <property type="evidence" value="ECO:0007669"/>
    <property type="project" value="InterPro"/>
</dbReference>
<keyword evidence="7" id="KW-0175">Coiled coil</keyword>
<evidence type="ECO:0000256" key="8">
    <source>
        <dbReference type="SAM" id="MobiDB-lite"/>
    </source>
</evidence>
<evidence type="ECO:0000313" key="12">
    <source>
        <dbReference type="Proteomes" id="UP001222027"/>
    </source>
</evidence>
<dbReference type="InterPro" id="IPR004827">
    <property type="entry name" value="bZIP"/>
</dbReference>
<comment type="caution">
    <text evidence="11">The sequence shown here is derived from an EMBL/GenBank/DDBJ whole genome shotgun (WGS) entry which is preliminary data.</text>
</comment>
<feature type="domain" description="DOG1" evidence="10">
    <location>
        <begin position="391"/>
        <end position="607"/>
    </location>
</feature>
<dbReference type="PANTHER" id="PTHR45693">
    <property type="entry name" value="TRANSCRIPTION FACTOR TGA9"/>
    <property type="match status" value="1"/>
</dbReference>
<evidence type="ECO:0000256" key="7">
    <source>
        <dbReference type="SAM" id="Coils"/>
    </source>
</evidence>
<dbReference type="Pfam" id="PF00170">
    <property type="entry name" value="bZIP_1"/>
    <property type="match status" value="1"/>
</dbReference>
<dbReference type="SUPFAM" id="SSF57959">
    <property type="entry name" value="Leucine zipper domain"/>
    <property type="match status" value="1"/>
</dbReference>
<dbReference type="PANTHER" id="PTHR45693:SF9">
    <property type="entry name" value="TRANSCRIPTION FACTOR TGA9"/>
    <property type="match status" value="1"/>
</dbReference>
<dbReference type="PROSITE" id="PS51806">
    <property type="entry name" value="DOG1"/>
    <property type="match status" value="1"/>
</dbReference>
<dbReference type="CDD" id="cd14708">
    <property type="entry name" value="bZIP_HBP1b-like"/>
    <property type="match status" value="1"/>
</dbReference>
<keyword evidence="12" id="KW-1185">Reference proteome</keyword>
<evidence type="ECO:0000256" key="4">
    <source>
        <dbReference type="ARBA" id="ARBA00023125"/>
    </source>
</evidence>
<comment type="subcellular location">
    <subcellularLocation>
        <location evidence="1">Nucleus</location>
    </subcellularLocation>
</comment>
<protein>
    <recommendedName>
        <fullName evidence="13">DOG1 domain-containing protein</fullName>
    </recommendedName>
</protein>
<evidence type="ECO:0000256" key="1">
    <source>
        <dbReference type="ARBA" id="ARBA00004123"/>
    </source>
</evidence>
<evidence type="ECO:0000256" key="3">
    <source>
        <dbReference type="ARBA" id="ARBA00023015"/>
    </source>
</evidence>
<keyword evidence="5" id="KW-0804">Transcription</keyword>
<dbReference type="AlphaFoldDB" id="A0AAV8QFA6"/>
<feature type="region of interest" description="Disordered" evidence="8">
    <location>
        <begin position="243"/>
        <end position="317"/>
    </location>
</feature>
<dbReference type="Pfam" id="PF14144">
    <property type="entry name" value="DOG1"/>
    <property type="match status" value="1"/>
</dbReference>
<dbReference type="GO" id="GO:0003700">
    <property type="term" value="F:DNA-binding transcription factor activity"/>
    <property type="evidence" value="ECO:0007669"/>
    <property type="project" value="InterPro"/>
</dbReference>
<dbReference type="PROSITE" id="PS50217">
    <property type="entry name" value="BZIP"/>
    <property type="match status" value="1"/>
</dbReference>
<accession>A0AAV8QFA6</accession>
<evidence type="ECO:0000259" key="10">
    <source>
        <dbReference type="PROSITE" id="PS51806"/>
    </source>
</evidence>
<dbReference type="GO" id="GO:0043565">
    <property type="term" value="F:sequence-specific DNA binding"/>
    <property type="evidence" value="ECO:0007669"/>
    <property type="project" value="InterPro"/>
</dbReference>
<sequence length="640" mass="71521">MVFSSRLKLAKNVIQYQNFISSIFHAMRTDASKPGINIIGSLEPICCLYHCKFPMLWLGNIYKAMLFLHMGCLQINGGNLWTYHIHLKFHRHHVTGSRMDPVSREEFLTILVGLPYKKERKGTDVPNKLMFKKPGLVIREGKETMVKKDMEQHHAKLERVGETGLPDSGRPSTRSLTNGAIGNTPSATNFFDQQGAAYFGELEEALMQGVDGLRETEDRKCFIATSPATLEIFPSWPMRFQQTPSVNTQSARSTGSGAAQKNSLESDPPNSRKASSDQSTNHKRPQEMMMASGASRTEAARNPHPTSQEEGKMTGSTAVRDGKVIDAKTLRRLAQNREAAKKSRLKKKAYVQQLESGRIRLQQLEQDLQRGRSQGLLLGVAGRTAAISSGAAMFDMEYGRWVDDNCKMMSELRAAVEAHLPDDGLGVVVDHCIRHYDDLFRLKAIVAQSDVFHLLNGIWKTPAERCFLWMGGFRPSELIKILIRQLDPLTDQQWMGMHGFQHSSKQAEEALSQGLEQLHQSLAQTVAGGSLSDGIDVVHHHYVGHTAMALGKLADLEGFIAQADNLRQQTFYQLRQQLTTKQAARCFLAIGEYFTRLRALSSLWASRPQESLVANDGVVPTTTDPHIIHHPLHNHFSAFS</sequence>
<dbReference type="GO" id="GO:0005634">
    <property type="term" value="C:nucleus"/>
    <property type="evidence" value="ECO:0007669"/>
    <property type="project" value="UniProtKB-SubCell"/>
</dbReference>
<evidence type="ECO:0000256" key="6">
    <source>
        <dbReference type="ARBA" id="ARBA00023242"/>
    </source>
</evidence>
<gene>
    <name evidence="11" type="ORF">OPV22_000060</name>
</gene>
<feature type="compositionally biased region" description="Polar residues" evidence="8">
    <location>
        <begin position="243"/>
        <end position="279"/>
    </location>
</feature>
<evidence type="ECO:0000313" key="11">
    <source>
        <dbReference type="EMBL" id="KAJ8509626.1"/>
    </source>
</evidence>
<dbReference type="Gene3D" id="1.20.5.170">
    <property type="match status" value="1"/>
</dbReference>
<evidence type="ECO:0008006" key="13">
    <source>
        <dbReference type="Google" id="ProtNLM"/>
    </source>
</evidence>
<dbReference type="SMART" id="SM00338">
    <property type="entry name" value="BRLZ"/>
    <property type="match status" value="1"/>
</dbReference>
<dbReference type="Proteomes" id="UP001222027">
    <property type="component" value="Unassembled WGS sequence"/>
</dbReference>